<keyword evidence="9" id="KW-1185">Reference proteome</keyword>
<dbReference type="Gene3D" id="1.20.1250.20">
    <property type="entry name" value="MFS general substrate transporter like domains"/>
    <property type="match status" value="1"/>
</dbReference>
<feature type="transmembrane region" description="Helical" evidence="7">
    <location>
        <begin position="138"/>
        <end position="156"/>
    </location>
</feature>
<accession>A0A4P6XQS7</accession>
<dbReference type="InterPro" id="IPR011701">
    <property type="entry name" value="MFS"/>
</dbReference>
<gene>
    <name evidence="8" type="primary">MPUL0E00130</name>
    <name evidence="8" type="ORF">METSCH_E00130</name>
</gene>
<dbReference type="EMBL" id="CP034460">
    <property type="protein sequence ID" value="QBM89780.1"/>
    <property type="molecule type" value="Genomic_DNA"/>
</dbReference>
<feature type="transmembrane region" description="Helical" evidence="7">
    <location>
        <begin position="109"/>
        <end position="126"/>
    </location>
</feature>
<dbReference type="Pfam" id="PF07690">
    <property type="entry name" value="MFS_1"/>
    <property type="match status" value="1"/>
</dbReference>
<evidence type="ECO:0000313" key="8">
    <source>
        <dbReference type="EMBL" id="QBM89780.1"/>
    </source>
</evidence>
<sequence>MSAEKMGHSEPKIQHVFSQEDGITTFVSPNTGKPVKIDGDGDEAGKYANIDEALDIDPAEDRRLLRKIDLYLLPLICTTYCVQYIDKQTISVGAILGLRHDLKMTGERYSWAGSAFYFGYLFYEFIGSYTLQRFDLSTVLSAYIILWGILLCLHSVPQYAGFVVLRVLLGALESSITPAYVIITSQWYRKEEVFFRTALWFASNGIGIILGSGAIAYNVYRDADTYSIEAWKVIFLVTGAMTIVLGIVTYFHIPSKPTDAWFLTEREKQMVVERVRANQQGFGNKHFKKEQFVETLLDRRTWLLFSMGIACNIPNGGLTNFSAILFTEKLGFSVGKTLLMGMPAGAVEIGGLALICYCYKFVPYRLFWAISTFSIVVVATCFLAFAKSTLLQYAGYTMTSLSAIGTIFVLALVASNCAGHTKKITTNAIFLIGYCVGNLIGPQTFIPKQAPTYTGAVTAMVACHCLVIVLMALLWIDYHFDNKRRDANMNSELVREFEMLENHEFADLTDKQNPLFRYTI</sequence>
<dbReference type="CDD" id="cd17327">
    <property type="entry name" value="MFS_FEN2_like"/>
    <property type="match status" value="1"/>
</dbReference>
<proteinExistence type="inferred from homology"/>
<keyword evidence="4 7" id="KW-1133">Transmembrane helix</keyword>
<reference evidence="9" key="1">
    <citation type="submission" date="2019-03" db="EMBL/GenBank/DDBJ databases">
        <title>Snf2 controls pulcherriminic acid biosynthesis and connects pigmentation and antifungal activity of the yeast Metschnikowia pulcherrima.</title>
        <authorList>
            <person name="Gore-Lloyd D."/>
            <person name="Sumann I."/>
            <person name="Brachmann A.O."/>
            <person name="Schneeberger K."/>
            <person name="Ortiz-Merino R.A."/>
            <person name="Moreno-Beltran M."/>
            <person name="Schlaefli M."/>
            <person name="Kirner P."/>
            <person name="Santos Kron A."/>
            <person name="Wolfe K.H."/>
            <person name="Piel J."/>
            <person name="Ahrens C.H."/>
            <person name="Henk D."/>
            <person name="Freimoser F.M."/>
        </authorList>
    </citation>
    <scope>NUCLEOTIDE SEQUENCE [LARGE SCALE GENOMIC DNA]</scope>
    <source>
        <strain evidence="9">APC 1.2</strain>
    </source>
</reference>
<dbReference type="FunFam" id="1.20.1250.20:FF:000064">
    <property type="entry name" value="MFS allantoate transporter"/>
    <property type="match status" value="1"/>
</dbReference>
<feature type="transmembrane region" description="Helical" evidence="7">
    <location>
        <begin position="198"/>
        <end position="220"/>
    </location>
</feature>
<dbReference type="InterPro" id="IPR036259">
    <property type="entry name" value="MFS_trans_sf"/>
</dbReference>
<feature type="transmembrane region" description="Helical" evidence="7">
    <location>
        <begin position="232"/>
        <end position="253"/>
    </location>
</feature>
<dbReference type="GO" id="GO:0022857">
    <property type="term" value="F:transmembrane transporter activity"/>
    <property type="evidence" value="ECO:0007669"/>
    <property type="project" value="InterPro"/>
</dbReference>
<dbReference type="AlphaFoldDB" id="A0A4P6XQS7"/>
<dbReference type="Proteomes" id="UP000292447">
    <property type="component" value="Chromosome V"/>
</dbReference>
<keyword evidence="2" id="KW-0813">Transport</keyword>
<feature type="transmembrane region" description="Helical" evidence="7">
    <location>
        <begin position="338"/>
        <end position="359"/>
    </location>
</feature>
<keyword evidence="5 7" id="KW-0472">Membrane</keyword>
<evidence type="ECO:0000256" key="1">
    <source>
        <dbReference type="ARBA" id="ARBA00004141"/>
    </source>
</evidence>
<organism evidence="8 9">
    <name type="scientific">Metschnikowia aff. pulcherrima</name>
    <dbReference type="NCBI Taxonomy" id="2163413"/>
    <lineage>
        <taxon>Eukaryota</taxon>
        <taxon>Fungi</taxon>
        <taxon>Dikarya</taxon>
        <taxon>Ascomycota</taxon>
        <taxon>Saccharomycotina</taxon>
        <taxon>Pichiomycetes</taxon>
        <taxon>Metschnikowiaceae</taxon>
        <taxon>Metschnikowia</taxon>
    </lineage>
</organism>
<dbReference type="GO" id="GO:0016020">
    <property type="term" value="C:membrane"/>
    <property type="evidence" value="ECO:0007669"/>
    <property type="project" value="UniProtKB-SubCell"/>
</dbReference>
<name>A0A4P6XQS7_9ASCO</name>
<evidence type="ECO:0000256" key="7">
    <source>
        <dbReference type="SAM" id="Phobius"/>
    </source>
</evidence>
<dbReference type="SUPFAM" id="SSF103473">
    <property type="entry name" value="MFS general substrate transporter"/>
    <property type="match status" value="1"/>
</dbReference>
<evidence type="ECO:0000256" key="4">
    <source>
        <dbReference type="ARBA" id="ARBA00022989"/>
    </source>
</evidence>
<evidence type="ECO:0000256" key="3">
    <source>
        <dbReference type="ARBA" id="ARBA00022692"/>
    </source>
</evidence>
<feature type="transmembrane region" description="Helical" evidence="7">
    <location>
        <begin position="452"/>
        <end position="476"/>
    </location>
</feature>
<dbReference type="PANTHER" id="PTHR43791:SF1">
    <property type="entry name" value="ALLANTOATE PERMEASE"/>
    <property type="match status" value="1"/>
</dbReference>
<evidence type="ECO:0000313" key="9">
    <source>
        <dbReference type="Proteomes" id="UP000292447"/>
    </source>
</evidence>
<protein>
    <submittedName>
        <fullName evidence="8">MFS transporter, ACS family, allantoate permease</fullName>
    </submittedName>
</protein>
<evidence type="ECO:0000256" key="6">
    <source>
        <dbReference type="ARBA" id="ARBA00037968"/>
    </source>
</evidence>
<dbReference type="STRING" id="2163413.A0A4P6XQS7"/>
<evidence type="ECO:0000256" key="5">
    <source>
        <dbReference type="ARBA" id="ARBA00023136"/>
    </source>
</evidence>
<feature type="transmembrane region" description="Helical" evidence="7">
    <location>
        <begin position="426"/>
        <end position="446"/>
    </location>
</feature>
<comment type="similarity">
    <text evidence="6">Belongs to the major facilitator superfamily. Allantoate permease family.</text>
</comment>
<feature type="transmembrane region" description="Helical" evidence="7">
    <location>
        <begin position="163"/>
        <end position="183"/>
    </location>
</feature>
<evidence type="ECO:0000256" key="2">
    <source>
        <dbReference type="ARBA" id="ARBA00022448"/>
    </source>
</evidence>
<dbReference type="PANTHER" id="PTHR43791">
    <property type="entry name" value="PERMEASE-RELATED"/>
    <property type="match status" value="1"/>
</dbReference>
<comment type="subcellular location">
    <subcellularLocation>
        <location evidence="1">Membrane</location>
        <topology evidence="1">Multi-pass membrane protein</topology>
    </subcellularLocation>
</comment>
<feature type="transmembrane region" description="Helical" evidence="7">
    <location>
        <begin position="393"/>
        <end position="414"/>
    </location>
</feature>
<feature type="transmembrane region" description="Helical" evidence="7">
    <location>
        <begin position="366"/>
        <end position="387"/>
    </location>
</feature>
<keyword evidence="3 7" id="KW-0812">Transmembrane</keyword>